<evidence type="ECO:0000313" key="2">
    <source>
        <dbReference type="EMBL" id="ABS78529.1"/>
    </source>
</evidence>
<sequence>MQKQKAQLQKLTLVGLTVRTNNKNEMNPETSKIGRLAADYWSNRVANNIQHRSKPGVTYAVYTDFESDEQGDYTYFIGEAVDSLEDQDLEKFKTITIPASNYQKFTTEPGKMPDVVISAWQAIWAMKESDFGGKRKYIADFEVYDERSADPNNTVIDIYIGIEG</sequence>
<dbReference type="SUPFAM" id="SSF55136">
    <property type="entry name" value="Probable bacterial effector-binding domain"/>
    <property type="match status" value="1"/>
</dbReference>
<dbReference type="HOGENOM" id="CLU_106591_0_0_6"/>
<evidence type="ECO:0000313" key="3">
    <source>
        <dbReference type="Proteomes" id="UP000008555"/>
    </source>
</evidence>
<dbReference type="InterPro" id="IPR029441">
    <property type="entry name" value="Cass2"/>
</dbReference>
<dbReference type="SMART" id="SM00871">
    <property type="entry name" value="AraC_E_bind"/>
    <property type="match status" value="1"/>
</dbReference>
<dbReference type="AlphaFoldDB" id="A9KH49"/>
<dbReference type="Proteomes" id="UP000008555">
    <property type="component" value="Plasmid pQpDG"/>
</dbReference>
<proteinExistence type="predicted"/>
<name>A9KH49_COXBN</name>
<protein>
    <submittedName>
        <fullName evidence="2">DNA-binding protein</fullName>
    </submittedName>
</protein>
<dbReference type="PANTHER" id="PTHR36444">
    <property type="entry name" value="TRANSCRIPTIONAL REGULATOR PROTEIN YOBU-RELATED"/>
    <property type="match status" value="1"/>
</dbReference>
<dbReference type="InterPro" id="IPR053182">
    <property type="entry name" value="YobU-like_regulator"/>
</dbReference>
<organism evidence="2 3">
    <name type="scientific">Coxiella burnetii (strain Dugway 5J108-111)</name>
    <dbReference type="NCBI Taxonomy" id="434922"/>
    <lineage>
        <taxon>Bacteria</taxon>
        <taxon>Pseudomonadati</taxon>
        <taxon>Pseudomonadota</taxon>
        <taxon>Gammaproteobacteria</taxon>
        <taxon>Legionellales</taxon>
        <taxon>Coxiellaceae</taxon>
        <taxon>Coxiella</taxon>
    </lineage>
</organism>
<evidence type="ECO:0000259" key="1">
    <source>
        <dbReference type="SMART" id="SM00871"/>
    </source>
</evidence>
<geneLocation type="plasmid" evidence="2 3">
    <name>pQpDG</name>
</geneLocation>
<keyword evidence="2" id="KW-0614">Plasmid</keyword>
<dbReference type="PANTHER" id="PTHR36444:SF2">
    <property type="entry name" value="TRANSCRIPTIONAL REGULATOR PROTEIN YOBU-RELATED"/>
    <property type="match status" value="1"/>
</dbReference>
<dbReference type="KEGG" id="cbd:CBUD_A0019"/>
<feature type="domain" description="AraC effector-binding" evidence="1">
    <location>
        <begin position="1"/>
        <end position="163"/>
    </location>
</feature>
<accession>A9KH49</accession>
<dbReference type="RefSeq" id="WP_011996319.1">
    <property type="nucleotide sequence ID" value="NC_009726.1"/>
</dbReference>
<dbReference type="GO" id="GO:0003677">
    <property type="term" value="F:DNA binding"/>
    <property type="evidence" value="ECO:0007669"/>
    <property type="project" value="UniProtKB-KW"/>
</dbReference>
<dbReference type="InterPro" id="IPR010499">
    <property type="entry name" value="AraC_E-bd"/>
</dbReference>
<dbReference type="Pfam" id="PF14526">
    <property type="entry name" value="Cass2"/>
    <property type="match status" value="1"/>
</dbReference>
<dbReference type="InterPro" id="IPR011256">
    <property type="entry name" value="Reg_factor_effector_dom_sf"/>
</dbReference>
<gene>
    <name evidence="2" type="primary">yobU</name>
    <name evidence="2" type="ordered locus">CBUD_A0019</name>
</gene>
<reference evidence="2 3" key="1">
    <citation type="journal article" date="2009" name="Infect. Immun.">
        <title>Comparative genomics reveal extensive transposon-mediated genomic plasticity and diversity among potential effector proteins within the genus Coxiella.</title>
        <authorList>
            <person name="Beare P.A."/>
            <person name="Unsworth N."/>
            <person name="Andoh M."/>
            <person name="Voth D.E."/>
            <person name="Omsland A."/>
            <person name="Gilk S.D."/>
            <person name="Williams K.P."/>
            <person name="Sobral B.W."/>
            <person name="Kupko J.J.III."/>
            <person name="Porcella S.F."/>
            <person name="Samuel J.E."/>
            <person name="Heinzen R.A."/>
        </authorList>
    </citation>
    <scope>NUCLEOTIDE SEQUENCE [LARGE SCALE GENOMIC DNA]</scope>
    <source>
        <strain evidence="2 3">Dugway 5J108-111</strain>
        <plasmid evidence="3">pQpDG</plasmid>
    </source>
</reference>
<dbReference type="Gene3D" id="3.20.80.10">
    <property type="entry name" value="Regulatory factor, effector binding domain"/>
    <property type="match status" value="1"/>
</dbReference>
<dbReference type="EMBL" id="CP000735">
    <property type="protein sequence ID" value="ABS78529.1"/>
    <property type="molecule type" value="Genomic_DNA"/>
</dbReference>
<keyword evidence="2" id="KW-0238">DNA-binding</keyword>